<comment type="caution">
    <text evidence="1">The sequence shown here is derived from an EMBL/GenBank/DDBJ whole genome shotgun (WGS) entry which is preliminary data.</text>
</comment>
<gene>
    <name evidence="1" type="ORF">FH063_004754</name>
</gene>
<evidence type="ECO:0000313" key="1">
    <source>
        <dbReference type="EMBL" id="KAA1052423.1"/>
    </source>
</evidence>
<evidence type="ECO:0000313" key="2">
    <source>
        <dbReference type="Proteomes" id="UP000325333"/>
    </source>
</evidence>
<organism evidence="1 2">
    <name type="scientific">Azospirillum argentinense</name>
    <dbReference type="NCBI Taxonomy" id="2970906"/>
    <lineage>
        <taxon>Bacteria</taxon>
        <taxon>Pseudomonadati</taxon>
        <taxon>Pseudomonadota</taxon>
        <taxon>Alphaproteobacteria</taxon>
        <taxon>Rhodospirillales</taxon>
        <taxon>Azospirillaceae</taxon>
        <taxon>Azospirillum</taxon>
    </lineage>
</organism>
<sequence>MLTDCENENWLSIVKIMLYWSIHPNVSFCHSGIGAKKTFYSFCVMIR</sequence>
<dbReference type="AlphaFoldDB" id="A0A5B0KKW0"/>
<reference evidence="1 2" key="1">
    <citation type="submission" date="2019-07" db="EMBL/GenBank/DDBJ databases">
        <title>Genome sequencing of the stress-tolerant strain Azospirillum brasilense Az19.</title>
        <authorList>
            <person name="Maroniche G.A."/>
            <person name="Garcia J.E."/>
            <person name="Pagnussat L."/>
            <person name="Amenta M."/>
            <person name="Creus C.M."/>
        </authorList>
    </citation>
    <scope>NUCLEOTIDE SEQUENCE [LARGE SCALE GENOMIC DNA]</scope>
    <source>
        <strain evidence="1 2">Az19</strain>
    </source>
</reference>
<name>A0A5B0KKW0_9PROT</name>
<proteinExistence type="predicted"/>
<protein>
    <submittedName>
        <fullName evidence="1">Uncharacterized protein</fullName>
    </submittedName>
</protein>
<dbReference type="Proteomes" id="UP000325333">
    <property type="component" value="Unassembled WGS sequence"/>
</dbReference>
<dbReference type="EMBL" id="VEWN01000031">
    <property type="protein sequence ID" value="KAA1052423.1"/>
    <property type="molecule type" value="Genomic_DNA"/>
</dbReference>
<accession>A0A5B0KKW0</accession>